<dbReference type="OrthoDB" id="1903300at2"/>
<keyword evidence="1" id="KW-0472">Membrane</keyword>
<keyword evidence="4" id="KW-1185">Reference proteome</keyword>
<keyword evidence="3" id="KW-0378">Hydrolase</keyword>
<feature type="transmembrane region" description="Helical" evidence="1">
    <location>
        <begin position="135"/>
        <end position="152"/>
    </location>
</feature>
<comment type="caution">
    <text evidence="3">The sequence shown here is derived from an EMBL/GenBank/DDBJ whole genome shotgun (WGS) entry which is preliminary data.</text>
</comment>
<dbReference type="Proteomes" id="UP000234950">
    <property type="component" value="Unassembled WGS sequence"/>
</dbReference>
<sequence length="203" mass="23885">MDRRFLDYRLIVGFIIAHVLIYFSFHDKTIFWYIFSGSILILIAYAMLQGEVDDEASFAKYILFGVISGLLLYLIFWLGFHAFQLVGLPFEKSVNKLYRWYAPQAFWHYIALVLVAAPGEELYWRGFIQKSLLKFFKPFWSILFGAFLFASVQIYSGSFLLMFAAFISGFAWGLLYYWKRSMPLVIVSHIIFDILIFIIFPFN</sequence>
<feature type="transmembrane region" description="Helical" evidence="1">
    <location>
        <begin position="7"/>
        <end position="25"/>
    </location>
</feature>
<dbReference type="RefSeq" id="WP_101647262.1">
    <property type="nucleotide sequence ID" value="NZ_PGVE01000035.1"/>
</dbReference>
<proteinExistence type="predicted"/>
<protein>
    <submittedName>
        <fullName evidence="3">CPBP family intramembrane metalloprotease</fullName>
    </submittedName>
</protein>
<dbReference type="GO" id="GO:0008237">
    <property type="term" value="F:metallopeptidase activity"/>
    <property type="evidence" value="ECO:0007669"/>
    <property type="project" value="UniProtKB-KW"/>
</dbReference>
<evidence type="ECO:0000259" key="2">
    <source>
        <dbReference type="Pfam" id="PF02517"/>
    </source>
</evidence>
<feature type="transmembrane region" description="Helical" evidence="1">
    <location>
        <begin position="61"/>
        <end position="86"/>
    </location>
</feature>
<dbReference type="InterPro" id="IPR003675">
    <property type="entry name" value="Rce1/LyrA-like_dom"/>
</dbReference>
<feature type="transmembrane region" description="Helical" evidence="1">
    <location>
        <begin position="31"/>
        <end position="49"/>
    </location>
</feature>
<keyword evidence="1" id="KW-1133">Transmembrane helix</keyword>
<evidence type="ECO:0000313" key="4">
    <source>
        <dbReference type="Proteomes" id="UP000234950"/>
    </source>
</evidence>
<evidence type="ECO:0000313" key="3">
    <source>
        <dbReference type="EMBL" id="PLS06367.1"/>
    </source>
</evidence>
<dbReference type="EMBL" id="PGVE01000035">
    <property type="protein sequence ID" value="PLS06367.1"/>
    <property type="molecule type" value="Genomic_DNA"/>
</dbReference>
<evidence type="ECO:0000256" key="1">
    <source>
        <dbReference type="SAM" id="Phobius"/>
    </source>
</evidence>
<feature type="transmembrane region" description="Helical" evidence="1">
    <location>
        <begin position="106"/>
        <end position="123"/>
    </location>
</feature>
<feature type="transmembrane region" description="Helical" evidence="1">
    <location>
        <begin position="184"/>
        <end position="202"/>
    </location>
</feature>
<accession>A0A2N5HLJ4</accession>
<keyword evidence="1" id="KW-0812">Transmembrane</keyword>
<gene>
    <name evidence="3" type="ORF">CVD27_07415</name>
</gene>
<feature type="domain" description="CAAX prenyl protease 2/Lysostaphin resistance protein A-like" evidence="2">
    <location>
        <begin position="104"/>
        <end position="194"/>
    </location>
</feature>
<reference evidence="3 4" key="1">
    <citation type="submission" date="2017-11" db="EMBL/GenBank/DDBJ databases">
        <title>Comparitive Functional Genomics of Dry Heat Resistant strains isolated from the Viking Spacecraft.</title>
        <authorList>
            <person name="Seuylemezian A."/>
            <person name="Cooper K."/>
            <person name="Vaishampayan P."/>
        </authorList>
    </citation>
    <scope>NUCLEOTIDE SEQUENCE [LARGE SCALE GENOMIC DNA]</scope>
    <source>
        <strain evidence="3 4">V32-6</strain>
    </source>
</reference>
<keyword evidence="3" id="KW-0482">Metalloprotease</keyword>
<keyword evidence="3" id="KW-0645">Protease</keyword>
<feature type="transmembrane region" description="Helical" evidence="1">
    <location>
        <begin position="158"/>
        <end position="177"/>
    </location>
</feature>
<dbReference type="GO" id="GO:0004175">
    <property type="term" value="F:endopeptidase activity"/>
    <property type="evidence" value="ECO:0007669"/>
    <property type="project" value="UniProtKB-ARBA"/>
</dbReference>
<dbReference type="Pfam" id="PF02517">
    <property type="entry name" value="Rce1-like"/>
    <property type="match status" value="1"/>
</dbReference>
<dbReference type="AlphaFoldDB" id="A0A2N5HLJ4"/>
<name>A0A2N5HLJ4_9BACI</name>
<dbReference type="GO" id="GO:0080120">
    <property type="term" value="P:CAAX-box protein maturation"/>
    <property type="evidence" value="ECO:0007669"/>
    <property type="project" value="UniProtKB-ARBA"/>
</dbReference>
<organism evidence="3 4">
    <name type="scientific">Neobacillus cucumis</name>
    <dbReference type="NCBI Taxonomy" id="1740721"/>
    <lineage>
        <taxon>Bacteria</taxon>
        <taxon>Bacillati</taxon>
        <taxon>Bacillota</taxon>
        <taxon>Bacilli</taxon>
        <taxon>Bacillales</taxon>
        <taxon>Bacillaceae</taxon>
        <taxon>Neobacillus</taxon>
    </lineage>
</organism>
<dbReference type="GO" id="GO:0006508">
    <property type="term" value="P:proteolysis"/>
    <property type="evidence" value="ECO:0007669"/>
    <property type="project" value="UniProtKB-KW"/>
</dbReference>